<dbReference type="Proteomes" id="UP001180531">
    <property type="component" value="Unassembled WGS sequence"/>
</dbReference>
<comment type="function">
    <text evidence="6">Catalyzes the attachment of isoleucine to tRNA(Ile). As IleRS can inadvertently accommodate and process structurally similar amino acids such as valine, to avoid such errors it has two additional distinct tRNA(Ile)-dependent editing activities. One activity is designated as 'pretransfer' editing and involves the hydrolysis of activated Val-AMP. The other activity is designated 'posttransfer' editing and involves deacylation of mischarged Val-tRNA(Ile).</text>
</comment>
<dbReference type="PANTHER" id="PTHR42780">
    <property type="entry name" value="SOLEUCYL-TRNA SYNTHETASE"/>
    <property type="match status" value="1"/>
</dbReference>
<keyword evidence="1 9" id="KW-0436">Ligase</keyword>
<keyword evidence="3" id="KW-0067">ATP-binding</keyword>
<sequence length="93" mass="10592">CTAEGCSHTAVRVPEVIDAWYDSGSMPFAQWGYPYKNKELFEQRYPAQFISEAIDQTRGWFYTLMAVGTLVFDKSSYENVVCLGHILAEDGRK</sequence>
<evidence type="ECO:0000256" key="3">
    <source>
        <dbReference type="ARBA" id="ARBA00022840"/>
    </source>
</evidence>
<evidence type="ECO:0000256" key="2">
    <source>
        <dbReference type="ARBA" id="ARBA00022741"/>
    </source>
</evidence>
<evidence type="ECO:0000313" key="9">
    <source>
        <dbReference type="EMBL" id="MDT0454112.1"/>
    </source>
</evidence>
<dbReference type="GO" id="GO:0016874">
    <property type="term" value="F:ligase activity"/>
    <property type="evidence" value="ECO:0007669"/>
    <property type="project" value="UniProtKB-KW"/>
</dbReference>
<dbReference type="InterPro" id="IPR023586">
    <property type="entry name" value="Ile-tRNA-ligase_type2"/>
</dbReference>
<dbReference type="Pfam" id="PF00133">
    <property type="entry name" value="tRNA-synt_1"/>
    <property type="match status" value="1"/>
</dbReference>
<dbReference type="SUPFAM" id="SSF52374">
    <property type="entry name" value="Nucleotidylyl transferase"/>
    <property type="match status" value="1"/>
</dbReference>
<accession>A0ABU2SYM9</accession>
<feature type="non-terminal residue" evidence="9">
    <location>
        <position position="93"/>
    </location>
</feature>
<dbReference type="Gene3D" id="3.40.50.620">
    <property type="entry name" value="HUPs"/>
    <property type="match status" value="1"/>
</dbReference>
<dbReference type="InterPro" id="IPR002301">
    <property type="entry name" value="Ile-tRNA-ligase"/>
</dbReference>
<keyword evidence="4" id="KW-0648">Protein biosynthesis</keyword>
<gene>
    <name evidence="9" type="ORF">RM609_34345</name>
</gene>
<comment type="catalytic activity">
    <reaction evidence="7">
        <text>tRNA(Ile) + L-isoleucine + ATP = L-isoleucyl-tRNA(Ile) + AMP + diphosphate</text>
        <dbReference type="Rhea" id="RHEA:11060"/>
        <dbReference type="Rhea" id="RHEA-COMP:9666"/>
        <dbReference type="Rhea" id="RHEA-COMP:9695"/>
        <dbReference type="ChEBI" id="CHEBI:30616"/>
        <dbReference type="ChEBI" id="CHEBI:33019"/>
        <dbReference type="ChEBI" id="CHEBI:58045"/>
        <dbReference type="ChEBI" id="CHEBI:78442"/>
        <dbReference type="ChEBI" id="CHEBI:78528"/>
        <dbReference type="ChEBI" id="CHEBI:456215"/>
        <dbReference type="EC" id="6.1.1.5"/>
    </reaction>
</comment>
<organism evidence="9 10">
    <name type="scientific">Streptomyces hesseae</name>
    <dbReference type="NCBI Taxonomy" id="3075519"/>
    <lineage>
        <taxon>Bacteria</taxon>
        <taxon>Bacillati</taxon>
        <taxon>Actinomycetota</taxon>
        <taxon>Actinomycetes</taxon>
        <taxon>Kitasatosporales</taxon>
        <taxon>Streptomycetaceae</taxon>
        <taxon>Streptomyces</taxon>
    </lineage>
</organism>
<keyword evidence="10" id="KW-1185">Reference proteome</keyword>
<dbReference type="PRINTS" id="PR00984">
    <property type="entry name" value="TRNASYNTHILE"/>
</dbReference>
<feature type="non-terminal residue" evidence="9">
    <location>
        <position position="1"/>
    </location>
</feature>
<feature type="domain" description="Aminoacyl-tRNA synthetase class Ia" evidence="8">
    <location>
        <begin position="10"/>
        <end position="93"/>
    </location>
</feature>
<evidence type="ECO:0000256" key="4">
    <source>
        <dbReference type="ARBA" id="ARBA00022917"/>
    </source>
</evidence>
<name>A0ABU2SYM9_9ACTN</name>
<dbReference type="InterPro" id="IPR002300">
    <property type="entry name" value="aa-tRNA-synth_Ia"/>
</dbReference>
<evidence type="ECO:0000256" key="1">
    <source>
        <dbReference type="ARBA" id="ARBA00022598"/>
    </source>
</evidence>
<protein>
    <submittedName>
        <fullName evidence="9">Class I tRNA ligase family protein</fullName>
    </submittedName>
</protein>
<dbReference type="PANTHER" id="PTHR42780:SF1">
    <property type="entry name" value="ISOLEUCINE--TRNA LIGASE, CYTOPLASMIC"/>
    <property type="match status" value="1"/>
</dbReference>
<dbReference type="RefSeq" id="WP_311616607.1">
    <property type="nucleotide sequence ID" value="NZ_JAVRFI010000095.1"/>
</dbReference>
<keyword evidence="5" id="KW-0030">Aminoacyl-tRNA synthetase</keyword>
<reference evidence="9" key="1">
    <citation type="submission" date="2024-05" db="EMBL/GenBank/DDBJ databases">
        <title>30 novel species of actinomycetes from the DSMZ collection.</title>
        <authorList>
            <person name="Nouioui I."/>
        </authorList>
    </citation>
    <scope>NUCLEOTIDE SEQUENCE</scope>
    <source>
        <strain evidence="9">DSM 40473</strain>
    </source>
</reference>
<comment type="caution">
    <text evidence="9">The sequence shown here is derived from an EMBL/GenBank/DDBJ whole genome shotgun (WGS) entry which is preliminary data.</text>
</comment>
<proteinExistence type="predicted"/>
<evidence type="ECO:0000256" key="6">
    <source>
        <dbReference type="ARBA" id="ARBA00025217"/>
    </source>
</evidence>
<evidence type="ECO:0000256" key="5">
    <source>
        <dbReference type="ARBA" id="ARBA00023146"/>
    </source>
</evidence>
<evidence type="ECO:0000256" key="7">
    <source>
        <dbReference type="ARBA" id="ARBA00048359"/>
    </source>
</evidence>
<dbReference type="InterPro" id="IPR014729">
    <property type="entry name" value="Rossmann-like_a/b/a_fold"/>
</dbReference>
<evidence type="ECO:0000259" key="8">
    <source>
        <dbReference type="Pfam" id="PF00133"/>
    </source>
</evidence>
<evidence type="ECO:0000313" key="10">
    <source>
        <dbReference type="Proteomes" id="UP001180531"/>
    </source>
</evidence>
<keyword evidence="2" id="KW-0547">Nucleotide-binding</keyword>
<dbReference type="EMBL" id="JAVRFI010000095">
    <property type="protein sequence ID" value="MDT0454112.1"/>
    <property type="molecule type" value="Genomic_DNA"/>
</dbReference>